<name>A0AAP0RJP7_LIQFO</name>
<evidence type="ECO:0000259" key="1">
    <source>
        <dbReference type="Pfam" id="PF03372"/>
    </source>
</evidence>
<dbReference type="Proteomes" id="UP001415857">
    <property type="component" value="Unassembled WGS sequence"/>
</dbReference>
<dbReference type="Pfam" id="PF03372">
    <property type="entry name" value="Exo_endo_phos"/>
    <property type="match status" value="1"/>
</dbReference>
<dbReference type="InterPro" id="IPR036691">
    <property type="entry name" value="Endo/exonu/phosph_ase_sf"/>
</dbReference>
<protein>
    <recommendedName>
        <fullName evidence="1">Endonuclease/exonuclease/phosphatase domain-containing protein</fullName>
    </recommendedName>
</protein>
<feature type="domain" description="Endonuclease/exonuclease/phosphatase" evidence="1">
    <location>
        <begin position="19"/>
        <end position="163"/>
    </location>
</feature>
<dbReference type="InterPro" id="IPR005135">
    <property type="entry name" value="Endo/exonuclease/phosphatase"/>
</dbReference>
<sequence length="164" mass="18732">MSKDIIRDLWAGNFVNWVELGAQGTARGVFIMWDNRVLSKVDEGIGVFSTSCVFKNIDDGFQWIFIGVYGPNDDNLRVSCWLELKDFYAKWALPWCVAGDFNVVRFPNEKKGGDHLSLAMRLFLDFVESNELIGPPIIGGWFTWSSNRDIPSLSRLDRFLFSPL</sequence>
<dbReference type="Gene3D" id="3.60.10.10">
    <property type="entry name" value="Endonuclease/exonuclease/phosphatase"/>
    <property type="match status" value="1"/>
</dbReference>
<comment type="caution">
    <text evidence="2">The sequence shown here is derived from an EMBL/GenBank/DDBJ whole genome shotgun (WGS) entry which is preliminary data.</text>
</comment>
<dbReference type="AlphaFoldDB" id="A0AAP0RJP7"/>
<dbReference type="EMBL" id="JBBPBK010000009">
    <property type="protein sequence ID" value="KAK9278428.1"/>
    <property type="molecule type" value="Genomic_DNA"/>
</dbReference>
<proteinExistence type="predicted"/>
<keyword evidence="3" id="KW-1185">Reference proteome</keyword>
<gene>
    <name evidence="2" type="ORF">L1049_027993</name>
</gene>
<dbReference type="GO" id="GO:0003824">
    <property type="term" value="F:catalytic activity"/>
    <property type="evidence" value="ECO:0007669"/>
    <property type="project" value="InterPro"/>
</dbReference>
<evidence type="ECO:0000313" key="3">
    <source>
        <dbReference type="Proteomes" id="UP001415857"/>
    </source>
</evidence>
<evidence type="ECO:0000313" key="2">
    <source>
        <dbReference type="EMBL" id="KAK9278428.1"/>
    </source>
</evidence>
<organism evidence="2 3">
    <name type="scientific">Liquidambar formosana</name>
    <name type="common">Formosan gum</name>
    <dbReference type="NCBI Taxonomy" id="63359"/>
    <lineage>
        <taxon>Eukaryota</taxon>
        <taxon>Viridiplantae</taxon>
        <taxon>Streptophyta</taxon>
        <taxon>Embryophyta</taxon>
        <taxon>Tracheophyta</taxon>
        <taxon>Spermatophyta</taxon>
        <taxon>Magnoliopsida</taxon>
        <taxon>eudicotyledons</taxon>
        <taxon>Gunneridae</taxon>
        <taxon>Pentapetalae</taxon>
        <taxon>Saxifragales</taxon>
        <taxon>Altingiaceae</taxon>
        <taxon>Liquidambar</taxon>
    </lineage>
</organism>
<dbReference type="SUPFAM" id="SSF56219">
    <property type="entry name" value="DNase I-like"/>
    <property type="match status" value="1"/>
</dbReference>
<accession>A0AAP0RJP7</accession>
<reference evidence="2 3" key="1">
    <citation type="journal article" date="2024" name="Plant J.">
        <title>Genome sequences and population genomics reveal climatic adaptation and genomic divergence between two closely related sweetgum species.</title>
        <authorList>
            <person name="Xu W.Q."/>
            <person name="Ren C.Q."/>
            <person name="Zhang X.Y."/>
            <person name="Comes H.P."/>
            <person name="Liu X.H."/>
            <person name="Li Y.G."/>
            <person name="Kettle C.J."/>
            <person name="Jalonen R."/>
            <person name="Gaisberger H."/>
            <person name="Ma Y.Z."/>
            <person name="Qiu Y.X."/>
        </authorList>
    </citation>
    <scope>NUCLEOTIDE SEQUENCE [LARGE SCALE GENOMIC DNA]</scope>
    <source>
        <strain evidence="2">Hangzhou</strain>
    </source>
</reference>